<dbReference type="GO" id="GO:0000127">
    <property type="term" value="C:transcription factor TFIIIC complex"/>
    <property type="evidence" value="ECO:0007669"/>
    <property type="project" value="TreeGrafter"/>
</dbReference>
<dbReference type="GO" id="GO:0006383">
    <property type="term" value="P:transcription by RNA polymerase III"/>
    <property type="evidence" value="ECO:0007669"/>
    <property type="project" value="InterPro"/>
</dbReference>
<organism evidence="2 3">
    <name type="scientific">Paragonimus skrjabini miyazakii</name>
    <dbReference type="NCBI Taxonomy" id="59628"/>
    <lineage>
        <taxon>Eukaryota</taxon>
        <taxon>Metazoa</taxon>
        <taxon>Spiralia</taxon>
        <taxon>Lophotrochozoa</taxon>
        <taxon>Platyhelminthes</taxon>
        <taxon>Trematoda</taxon>
        <taxon>Digenea</taxon>
        <taxon>Plagiorchiida</taxon>
        <taxon>Troglotremata</taxon>
        <taxon>Troglotrematidae</taxon>
        <taxon>Paragonimus</taxon>
    </lineage>
</organism>
<accession>A0A8S9YLZ0</accession>
<dbReference type="Gene3D" id="1.25.40.10">
    <property type="entry name" value="Tetratricopeptide repeat domain"/>
    <property type="match status" value="1"/>
</dbReference>
<dbReference type="Proteomes" id="UP000822476">
    <property type="component" value="Unassembled WGS sequence"/>
</dbReference>
<dbReference type="PANTHER" id="PTHR23082">
    <property type="entry name" value="TRANSCRIPTION INITIATION FACTOR IIIC TFIIIC , POLYPEPTIDE 3-RELATED"/>
    <property type="match status" value="1"/>
</dbReference>
<keyword evidence="3" id="KW-1185">Reference proteome</keyword>
<dbReference type="SUPFAM" id="SSF48452">
    <property type="entry name" value="TPR-like"/>
    <property type="match status" value="1"/>
</dbReference>
<feature type="signal peptide" evidence="1">
    <location>
        <begin position="1"/>
        <end position="20"/>
    </location>
</feature>
<dbReference type="AlphaFoldDB" id="A0A8S9YLZ0"/>
<name>A0A8S9YLZ0_9TREM</name>
<evidence type="ECO:0000313" key="2">
    <source>
        <dbReference type="EMBL" id="KAF7249590.1"/>
    </source>
</evidence>
<comment type="caution">
    <text evidence="2">The sequence shown here is derived from an EMBL/GenBank/DDBJ whole genome shotgun (WGS) entry which is preliminary data.</text>
</comment>
<dbReference type="OrthoDB" id="6259269at2759"/>
<protein>
    <submittedName>
        <fullName evidence="2">Uncharacterized protein</fullName>
    </submittedName>
</protein>
<evidence type="ECO:0000256" key="1">
    <source>
        <dbReference type="SAM" id="SignalP"/>
    </source>
</evidence>
<dbReference type="InterPro" id="IPR011990">
    <property type="entry name" value="TPR-like_helical_dom_sf"/>
</dbReference>
<dbReference type="PANTHER" id="PTHR23082:SF0">
    <property type="entry name" value="GENERAL TRANSCRIPTION FACTOR 3C POLYPEPTIDE 3"/>
    <property type="match status" value="1"/>
</dbReference>
<gene>
    <name evidence="2" type="ORF">EG68_09795</name>
</gene>
<evidence type="ECO:0000313" key="3">
    <source>
        <dbReference type="Proteomes" id="UP000822476"/>
    </source>
</evidence>
<sequence>MPDDPLLLLLLAVSFLGVSAHKHAVSRHPAVLQALGFLSEYRRVRGHCQEVYYNIARACHQLMLGHIAVHYYEKVLTMEPVGETELEKSLTDLRQEAAFNLVLIYRTQGNFAMAHHMIQTYLVF</sequence>
<feature type="chain" id="PRO_5035832114" evidence="1">
    <location>
        <begin position="21"/>
        <end position="124"/>
    </location>
</feature>
<dbReference type="InterPro" id="IPR039340">
    <property type="entry name" value="Tfc4/TFIIIC-102/Sfc4"/>
</dbReference>
<keyword evidence="1" id="KW-0732">Signal</keyword>
<reference evidence="2" key="1">
    <citation type="submission" date="2019-07" db="EMBL/GenBank/DDBJ databases">
        <title>Annotation for the trematode Paragonimus miyazaki's.</title>
        <authorList>
            <person name="Choi Y.-J."/>
        </authorList>
    </citation>
    <scope>NUCLEOTIDE SEQUENCE</scope>
    <source>
        <strain evidence="2">Japan</strain>
    </source>
</reference>
<dbReference type="EMBL" id="JTDE01005410">
    <property type="protein sequence ID" value="KAF7249590.1"/>
    <property type="molecule type" value="Genomic_DNA"/>
</dbReference>
<proteinExistence type="predicted"/>